<gene>
    <name evidence="2" type="ORF">Sradi_6928400</name>
</gene>
<dbReference type="AlphaFoldDB" id="A0AAW2JG49"/>
<protein>
    <submittedName>
        <fullName evidence="2">Uncharacterized protein</fullName>
    </submittedName>
</protein>
<name>A0AAW2JG49_SESRA</name>
<comment type="caution">
    <text evidence="2">The sequence shown here is derived from an EMBL/GenBank/DDBJ whole genome shotgun (WGS) entry which is preliminary data.</text>
</comment>
<organism evidence="2">
    <name type="scientific">Sesamum radiatum</name>
    <name type="common">Black benniseed</name>
    <dbReference type="NCBI Taxonomy" id="300843"/>
    <lineage>
        <taxon>Eukaryota</taxon>
        <taxon>Viridiplantae</taxon>
        <taxon>Streptophyta</taxon>
        <taxon>Embryophyta</taxon>
        <taxon>Tracheophyta</taxon>
        <taxon>Spermatophyta</taxon>
        <taxon>Magnoliopsida</taxon>
        <taxon>eudicotyledons</taxon>
        <taxon>Gunneridae</taxon>
        <taxon>Pentapetalae</taxon>
        <taxon>asterids</taxon>
        <taxon>lamiids</taxon>
        <taxon>Lamiales</taxon>
        <taxon>Pedaliaceae</taxon>
        <taxon>Sesamum</taxon>
    </lineage>
</organism>
<feature type="region of interest" description="Disordered" evidence="1">
    <location>
        <begin position="1"/>
        <end position="40"/>
    </location>
</feature>
<sequence length="190" mass="20091">METQPAPIEEHLAGGSSSSEVESSKGPEPPAPSGDLAFLGGGSMELNKGCLDLGPDAHEQGPQNGEFNQECVVPHPIEVLVDSEDKDGRGSEQSTLPVIYVGNVKLQTGLVDDIAGAFLQSSRKTLHFVPPTRQNGEIIIRPTKEVVDSGSKKWQHYCSGLSSGTAAIFSSAGIICPCELEGLTTCFCYF</sequence>
<evidence type="ECO:0000313" key="2">
    <source>
        <dbReference type="EMBL" id="KAL0293600.1"/>
    </source>
</evidence>
<proteinExistence type="predicted"/>
<feature type="compositionally biased region" description="Low complexity" evidence="1">
    <location>
        <begin position="14"/>
        <end position="26"/>
    </location>
</feature>
<evidence type="ECO:0000256" key="1">
    <source>
        <dbReference type="SAM" id="MobiDB-lite"/>
    </source>
</evidence>
<accession>A0AAW2JG49</accession>
<reference evidence="2" key="2">
    <citation type="journal article" date="2024" name="Plant">
        <title>Genomic evolution and insights into agronomic trait innovations of Sesamum species.</title>
        <authorList>
            <person name="Miao H."/>
            <person name="Wang L."/>
            <person name="Qu L."/>
            <person name="Liu H."/>
            <person name="Sun Y."/>
            <person name="Le M."/>
            <person name="Wang Q."/>
            <person name="Wei S."/>
            <person name="Zheng Y."/>
            <person name="Lin W."/>
            <person name="Duan Y."/>
            <person name="Cao H."/>
            <person name="Xiong S."/>
            <person name="Wang X."/>
            <person name="Wei L."/>
            <person name="Li C."/>
            <person name="Ma Q."/>
            <person name="Ju M."/>
            <person name="Zhao R."/>
            <person name="Li G."/>
            <person name="Mu C."/>
            <person name="Tian Q."/>
            <person name="Mei H."/>
            <person name="Zhang T."/>
            <person name="Gao T."/>
            <person name="Zhang H."/>
        </authorList>
    </citation>
    <scope>NUCLEOTIDE SEQUENCE</scope>
    <source>
        <strain evidence="2">G02</strain>
    </source>
</reference>
<dbReference type="EMBL" id="JACGWJ010000292">
    <property type="protein sequence ID" value="KAL0293600.1"/>
    <property type="molecule type" value="Genomic_DNA"/>
</dbReference>
<reference evidence="2" key="1">
    <citation type="submission" date="2020-06" db="EMBL/GenBank/DDBJ databases">
        <authorList>
            <person name="Li T."/>
            <person name="Hu X."/>
            <person name="Zhang T."/>
            <person name="Song X."/>
            <person name="Zhang H."/>
            <person name="Dai N."/>
            <person name="Sheng W."/>
            <person name="Hou X."/>
            <person name="Wei L."/>
        </authorList>
    </citation>
    <scope>NUCLEOTIDE SEQUENCE</scope>
    <source>
        <strain evidence="2">G02</strain>
        <tissue evidence="2">Leaf</tissue>
    </source>
</reference>